<dbReference type="Pfam" id="PF23724">
    <property type="entry name" value="Dredd_2nd"/>
    <property type="match status" value="1"/>
</dbReference>
<reference evidence="3 4" key="1">
    <citation type="journal article" date="2007" name="Nature">
        <title>Evolution of genes and genomes on the Drosophila phylogeny.</title>
        <authorList>
            <consortium name="Drosophila 12 Genomes Consortium"/>
            <person name="Clark A.G."/>
            <person name="Eisen M.B."/>
            <person name="Smith D.R."/>
            <person name="Bergman C.M."/>
            <person name="Oliver B."/>
            <person name="Markow T.A."/>
            <person name="Kaufman T.C."/>
            <person name="Kellis M."/>
            <person name="Gelbart W."/>
            <person name="Iyer V.N."/>
            <person name="Pollard D.A."/>
            <person name="Sackton T.B."/>
            <person name="Larracuente A.M."/>
            <person name="Singh N.D."/>
            <person name="Abad J.P."/>
            <person name="Abt D.N."/>
            <person name="Adryan B."/>
            <person name="Aguade M."/>
            <person name="Akashi H."/>
            <person name="Anderson W.W."/>
            <person name="Aquadro C.F."/>
            <person name="Ardell D.H."/>
            <person name="Arguello R."/>
            <person name="Artieri C.G."/>
            <person name="Barbash D.A."/>
            <person name="Barker D."/>
            <person name="Barsanti P."/>
            <person name="Batterham P."/>
            <person name="Batzoglou S."/>
            <person name="Begun D."/>
            <person name="Bhutkar A."/>
            <person name="Blanco E."/>
            <person name="Bosak S.A."/>
            <person name="Bradley R.K."/>
            <person name="Brand A.D."/>
            <person name="Brent M.R."/>
            <person name="Brooks A.N."/>
            <person name="Brown R.H."/>
            <person name="Butlin R.K."/>
            <person name="Caggese C."/>
            <person name="Calvi B.R."/>
            <person name="Bernardo de Carvalho A."/>
            <person name="Caspi A."/>
            <person name="Castrezana S."/>
            <person name="Celniker S.E."/>
            <person name="Chang J.L."/>
            <person name="Chapple C."/>
            <person name="Chatterji S."/>
            <person name="Chinwalla A."/>
            <person name="Civetta A."/>
            <person name="Clifton S.W."/>
            <person name="Comeron J.M."/>
            <person name="Costello J.C."/>
            <person name="Coyne J.A."/>
            <person name="Daub J."/>
            <person name="David R.G."/>
            <person name="Delcher A.L."/>
            <person name="Delehaunty K."/>
            <person name="Do C.B."/>
            <person name="Ebling H."/>
            <person name="Edwards K."/>
            <person name="Eickbush T."/>
            <person name="Evans J.D."/>
            <person name="Filipski A."/>
            <person name="Findeiss S."/>
            <person name="Freyhult E."/>
            <person name="Fulton L."/>
            <person name="Fulton R."/>
            <person name="Garcia A.C."/>
            <person name="Gardiner A."/>
            <person name="Garfield D.A."/>
            <person name="Garvin B.E."/>
            <person name="Gibson G."/>
            <person name="Gilbert D."/>
            <person name="Gnerre S."/>
            <person name="Godfrey J."/>
            <person name="Good R."/>
            <person name="Gotea V."/>
            <person name="Gravely B."/>
            <person name="Greenberg A.J."/>
            <person name="Griffiths-Jones S."/>
            <person name="Gross S."/>
            <person name="Guigo R."/>
            <person name="Gustafson E.A."/>
            <person name="Haerty W."/>
            <person name="Hahn M.W."/>
            <person name="Halligan D.L."/>
            <person name="Halpern A.L."/>
            <person name="Halter G.M."/>
            <person name="Han M.V."/>
            <person name="Heger A."/>
            <person name="Hillier L."/>
            <person name="Hinrichs A.S."/>
            <person name="Holmes I."/>
            <person name="Hoskins R.A."/>
            <person name="Hubisz M.J."/>
            <person name="Hultmark D."/>
            <person name="Huntley M.A."/>
            <person name="Jaffe D.B."/>
            <person name="Jagadeeshan S."/>
            <person name="Jeck W.R."/>
            <person name="Johnson J."/>
            <person name="Jones C.D."/>
            <person name="Jordan W.C."/>
            <person name="Karpen G.H."/>
            <person name="Kataoka E."/>
            <person name="Keightley P.D."/>
            <person name="Kheradpour P."/>
            <person name="Kirkness E.F."/>
            <person name="Koerich L.B."/>
            <person name="Kristiansen K."/>
            <person name="Kudrna D."/>
            <person name="Kulathinal R.J."/>
            <person name="Kumar S."/>
            <person name="Kwok R."/>
            <person name="Lander E."/>
            <person name="Langley C.H."/>
            <person name="Lapoint R."/>
            <person name="Lazzaro B.P."/>
            <person name="Lee S.J."/>
            <person name="Levesque L."/>
            <person name="Li R."/>
            <person name="Lin C.F."/>
            <person name="Lin M.F."/>
            <person name="Lindblad-Toh K."/>
            <person name="Llopart A."/>
            <person name="Long M."/>
            <person name="Low L."/>
            <person name="Lozovsky E."/>
            <person name="Lu J."/>
            <person name="Luo M."/>
            <person name="Machado C.A."/>
            <person name="Makalowski W."/>
            <person name="Marzo M."/>
            <person name="Matsuda M."/>
            <person name="Matzkin L."/>
            <person name="McAllister B."/>
            <person name="McBride C.S."/>
            <person name="McKernan B."/>
            <person name="McKernan K."/>
            <person name="Mendez-Lago M."/>
            <person name="Minx P."/>
            <person name="Mollenhauer M.U."/>
            <person name="Montooth K."/>
            <person name="Mount S.M."/>
            <person name="Mu X."/>
            <person name="Myers E."/>
            <person name="Negre B."/>
            <person name="Newfeld S."/>
            <person name="Nielsen R."/>
            <person name="Noor M.A."/>
            <person name="O'Grady P."/>
            <person name="Pachter L."/>
            <person name="Papaceit M."/>
            <person name="Parisi M.J."/>
            <person name="Parisi M."/>
            <person name="Parts L."/>
            <person name="Pedersen J.S."/>
            <person name="Pesole G."/>
            <person name="Phillippy A.M."/>
            <person name="Ponting C.P."/>
            <person name="Pop M."/>
            <person name="Porcelli D."/>
            <person name="Powell J.R."/>
            <person name="Prohaska S."/>
            <person name="Pruitt K."/>
            <person name="Puig M."/>
            <person name="Quesneville H."/>
            <person name="Ram K.R."/>
            <person name="Rand D."/>
            <person name="Rasmussen M.D."/>
            <person name="Reed L.K."/>
            <person name="Reenan R."/>
            <person name="Reily A."/>
            <person name="Remington K.A."/>
            <person name="Rieger T.T."/>
            <person name="Ritchie M.G."/>
            <person name="Robin C."/>
            <person name="Rogers Y.H."/>
            <person name="Rohde C."/>
            <person name="Rozas J."/>
            <person name="Rubenfield M.J."/>
            <person name="Ruiz A."/>
            <person name="Russo S."/>
            <person name="Salzberg S.L."/>
            <person name="Sanchez-Gracia A."/>
            <person name="Saranga D.J."/>
            <person name="Sato H."/>
            <person name="Schaeffer S.W."/>
            <person name="Schatz M.C."/>
            <person name="Schlenke T."/>
            <person name="Schwartz R."/>
            <person name="Segarra C."/>
            <person name="Singh R.S."/>
            <person name="Sirot L."/>
            <person name="Sirota M."/>
            <person name="Sisneros N.B."/>
            <person name="Smith C.D."/>
            <person name="Smith T.F."/>
            <person name="Spieth J."/>
            <person name="Stage D.E."/>
            <person name="Stark A."/>
            <person name="Stephan W."/>
            <person name="Strausberg R.L."/>
            <person name="Strempel S."/>
            <person name="Sturgill D."/>
            <person name="Sutton G."/>
            <person name="Sutton G.G."/>
            <person name="Tao W."/>
            <person name="Teichmann S."/>
            <person name="Tobari Y.N."/>
            <person name="Tomimura Y."/>
            <person name="Tsolas J.M."/>
            <person name="Valente V.L."/>
            <person name="Venter E."/>
            <person name="Venter J.C."/>
            <person name="Vicario S."/>
            <person name="Vieira F.G."/>
            <person name="Vilella A.J."/>
            <person name="Villasante A."/>
            <person name="Walenz B."/>
            <person name="Wang J."/>
            <person name="Wasserman M."/>
            <person name="Watts T."/>
            <person name="Wilson D."/>
            <person name="Wilson R.K."/>
            <person name="Wing R.A."/>
            <person name="Wolfner M.F."/>
            <person name="Wong A."/>
            <person name="Wong G.K."/>
            <person name="Wu C.I."/>
            <person name="Wu G."/>
            <person name="Yamamoto D."/>
            <person name="Yang H.P."/>
            <person name="Yang S.P."/>
            <person name="Yorke J.A."/>
            <person name="Yoshida K."/>
            <person name="Zdobnov E."/>
            <person name="Zhang P."/>
            <person name="Zhang Y."/>
            <person name="Zimin A.V."/>
            <person name="Baldwin J."/>
            <person name="Abdouelleil A."/>
            <person name="Abdulkadir J."/>
            <person name="Abebe A."/>
            <person name="Abera B."/>
            <person name="Abreu J."/>
            <person name="Acer S.C."/>
            <person name="Aftuck L."/>
            <person name="Alexander A."/>
            <person name="An P."/>
            <person name="Anderson E."/>
            <person name="Anderson S."/>
            <person name="Arachi H."/>
            <person name="Azer M."/>
            <person name="Bachantsang P."/>
            <person name="Barry A."/>
            <person name="Bayul T."/>
            <person name="Berlin A."/>
            <person name="Bessette D."/>
            <person name="Bloom T."/>
            <person name="Blye J."/>
            <person name="Boguslavskiy L."/>
            <person name="Bonnet C."/>
            <person name="Boukhgalter B."/>
            <person name="Bourzgui I."/>
            <person name="Brown A."/>
            <person name="Cahill P."/>
            <person name="Channer S."/>
            <person name="Cheshatsang Y."/>
            <person name="Chuda L."/>
            <person name="Citroen M."/>
            <person name="Collymore A."/>
            <person name="Cooke P."/>
            <person name="Costello M."/>
            <person name="D'Aco K."/>
            <person name="Daza R."/>
            <person name="De Haan G."/>
            <person name="DeGray S."/>
            <person name="DeMaso C."/>
            <person name="Dhargay N."/>
            <person name="Dooley K."/>
            <person name="Dooley E."/>
            <person name="Doricent M."/>
            <person name="Dorje P."/>
            <person name="Dorjee K."/>
            <person name="Dupes A."/>
            <person name="Elong R."/>
            <person name="Falk J."/>
            <person name="Farina A."/>
            <person name="Faro S."/>
            <person name="Ferguson D."/>
            <person name="Fisher S."/>
            <person name="Foley C.D."/>
            <person name="Franke A."/>
            <person name="Friedrich D."/>
            <person name="Gadbois L."/>
            <person name="Gearin G."/>
            <person name="Gearin C.R."/>
            <person name="Giannoukos G."/>
            <person name="Goode T."/>
            <person name="Graham J."/>
            <person name="Grandbois E."/>
            <person name="Grewal S."/>
            <person name="Gyaltsen K."/>
            <person name="Hafez N."/>
            <person name="Hagos B."/>
            <person name="Hall J."/>
            <person name="Henson C."/>
            <person name="Hollinger A."/>
            <person name="Honan T."/>
            <person name="Huard M.D."/>
            <person name="Hughes L."/>
            <person name="Hurhula B."/>
            <person name="Husby M.E."/>
            <person name="Kamat A."/>
            <person name="Kanga B."/>
            <person name="Kashin S."/>
            <person name="Khazanovich D."/>
            <person name="Kisner P."/>
            <person name="Lance K."/>
            <person name="Lara M."/>
            <person name="Lee W."/>
            <person name="Lennon N."/>
            <person name="Letendre F."/>
            <person name="LeVine R."/>
            <person name="Lipovsky A."/>
            <person name="Liu X."/>
            <person name="Liu J."/>
            <person name="Liu S."/>
            <person name="Lokyitsang T."/>
            <person name="Lokyitsang Y."/>
            <person name="Lubonja R."/>
            <person name="Lui A."/>
            <person name="MacDonald P."/>
            <person name="Magnisalis V."/>
            <person name="Maru K."/>
            <person name="Matthews C."/>
            <person name="McCusker W."/>
            <person name="McDonough S."/>
            <person name="Mehta T."/>
            <person name="Meldrim J."/>
            <person name="Meneus L."/>
            <person name="Mihai O."/>
            <person name="Mihalev A."/>
            <person name="Mihova T."/>
            <person name="Mittelman R."/>
            <person name="Mlenga V."/>
            <person name="Montmayeur A."/>
            <person name="Mulrain L."/>
            <person name="Navidi A."/>
            <person name="Naylor J."/>
            <person name="Negash T."/>
            <person name="Nguyen T."/>
            <person name="Nguyen N."/>
            <person name="Nicol R."/>
            <person name="Norbu C."/>
            <person name="Norbu N."/>
            <person name="Novod N."/>
            <person name="O'Neill B."/>
            <person name="Osman S."/>
            <person name="Markiewicz E."/>
            <person name="Oyono O.L."/>
            <person name="Patti C."/>
            <person name="Phunkhang P."/>
            <person name="Pierre F."/>
            <person name="Priest M."/>
            <person name="Raghuraman S."/>
            <person name="Rege F."/>
            <person name="Reyes R."/>
            <person name="Rise C."/>
            <person name="Rogov P."/>
            <person name="Ross K."/>
            <person name="Ryan E."/>
            <person name="Settipalli S."/>
            <person name="Shea T."/>
            <person name="Sherpa N."/>
            <person name="Shi L."/>
            <person name="Shih D."/>
            <person name="Sparrow T."/>
            <person name="Spaulding J."/>
            <person name="Stalker J."/>
            <person name="Stange-Thomann N."/>
            <person name="Stavropoulos S."/>
            <person name="Stone C."/>
            <person name="Strader C."/>
            <person name="Tesfaye S."/>
            <person name="Thomson T."/>
            <person name="Thoulutsang Y."/>
            <person name="Thoulutsang D."/>
            <person name="Topham K."/>
            <person name="Topping I."/>
            <person name="Tsamla T."/>
            <person name="Vassiliev H."/>
            <person name="Vo A."/>
            <person name="Wangchuk T."/>
            <person name="Wangdi T."/>
            <person name="Weiand M."/>
            <person name="Wilkinson J."/>
            <person name="Wilson A."/>
            <person name="Yadav S."/>
            <person name="Young G."/>
            <person name="Yu Q."/>
            <person name="Zembek L."/>
            <person name="Zhong D."/>
            <person name="Zimmer A."/>
            <person name="Zwirko Z."/>
            <person name="Jaffe D.B."/>
            <person name="Alvarez P."/>
            <person name="Brockman W."/>
            <person name="Butler J."/>
            <person name="Chin C."/>
            <person name="Gnerre S."/>
            <person name="Grabherr M."/>
            <person name="Kleber M."/>
            <person name="Mauceli E."/>
            <person name="MacCallum I."/>
        </authorList>
    </citation>
    <scope>NUCLEOTIDE SEQUENCE [LARGE SCALE GENOMIC DNA]</scope>
    <source>
        <strain evidence="4">white501</strain>
    </source>
</reference>
<dbReference type="GO" id="GO:0004197">
    <property type="term" value="F:cysteine-type endopeptidase activity"/>
    <property type="evidence" value="ECO:0007669"/>
    <property type="project" value="EnsemblMetazoa"/>
</dbReference>
<dbReference type="GO" id="GO:0043069">
    <property type="term" value="P:negative regulation of programmed cell death"/>
    <property type="evidence" value="ECO:0007669"/>
    <property type="project" value="EnsemblMetazoa"/>
</dbReference>
<dbReference type="GO" id="GO:0061057">
    <property type="term" value="P:peptidoglycan recognition protein signaling pathway"/>
    <property type="evidence" value="ECO:0007669"/>
    <property type="project" value="EnsemblMetazoa"/>
</dbReference>
<evidence type="ECO:0000259" key="1">
    <source>
        <dbReference type="Pfam" id="PF23724"/>
    </source>
</evidence>
<organism evidence="3 4">
    <name type="scientific">Drosophila simulans</name>
    <name type="common">Fruit fly</name>
    <dbReference type="NCBI Taxonomy" id="7240"/>
    <lineage>
        <taxon>Eukaryota</taxon>
        <taxon>Metazoa</taxon>
        <taxon>Ecdysozoa</taxon>
        <taxon>Arthropoda</taxon>
        <taxon>Hexapoda</taxon>
        <taxon>Insecta</taxon>
        <taxon>Pterygota</taxon>
        <taxon>Neoptera</taxon>
        <taxon>Endopterygota</taxon>
        <taxon>Diptera</taxon>
        <taxon>Brachycera</taxon>
        <taxon>Muscomorpha</taxon>
        <taxon>Ephydroidea</taxon>
        <taxon>Drosophilidae</taxon>
        <taxon>Drosophila</taxon>
        <taxon>Sophophora</taxon>
    </lineage>
</organism>
<dbReference type="OrthoDB" id="6044770at2759"/>
<feature type="domain" description="Caspase-8 N-terminal" evidence="2">
    <location>
        <begin position="12"/>
        <end position="110"/>
    </location>
</feature>
<dbReference type="GO" id="GO:0050829">
    <property type="term" value="P:defense response to Gram-negative bacterium"/>
    <property type="evidence" value="ECO:0007669"/>
    <property type="project" value="EnsemblMetazoa"/>
</dbReference>
<dbReference type="HOGENOM" id="CLU_1476676_0_0_1"/>
<dbReference type="GO" id="GO:0006955">
    <property type="term" value="P:immune response"/>
    <property type="evidence" value="ECO:0007669"/>
    <property type="project" value="EnsemblMetazoa"/>
</dbReference>
<dbReference type="AlphaFoldDB" id="B4R7G3"/>
<dbReference type="GO" id="GO:0002230">
    <property type="term" value="P:positive regulation of defense response to virus by host"/>
    <property type="evidence" value="ECO:0007669"/>
    <property type="project" value="EnsemblMetazoa"/>
</dbReference>
<dbReference type="Bgee" id="FBgn0067524">
    <property type="expression patterns" value="Expressed in adult organism and 3 other cell types or tissues"/>
</dbReference>
<dbReference type="GO" id="GO:0007291">
    <property type="term" value="P:sperm individualization"/>
    <property type="evidence" value="ECO:0007669"/>
    <property type="project" value="EnsemblMetazoa"/>
</dbReference>
<keyword evidence="4" id="KW-1185">Reference proteome</keyword>
<dbReference type="EMBL" id="CM000366">
    <property type="protein sequence ID" value="EDX16774.1"/>
    <property type="molecule type" value="Genomic_DNA"/>
</dbReference>
<dbReference type="InterPro" id="IPR056259">
    <property type="entry name" value="Dredd_N"/>
</dbReference>
<dbReference type="GO" id="GO:0005737">
    <property type="term" value="C:cytoplasm"/>
    <property type="evidence" value="ECO:0007669"/>
    <property type="project" value="EnsemblMetazoa"/>
</dbReference>
<protein>
    <submittedName>
        <fullName evidence="3">Dredd</fullName>
    </submittedName>
</protein>
<dbReference type="InterPro" id="IPR056260">
    <property type="entry name" value="Dredd_2nd"/>
</dbReference>
<dbReference type="PhylomeDB" id="B4R7G3"/>
<dbReference type="GO" id="GO:0006964">
    <property type="term" value="P:positive regulation of biosynthetic process of antibacterial peptides active against Gram-negative bacteria"/>
    <property type="evidence" value="ECO:0007669"/>
    <property type="project" value="EnsemblMetazoa"/>
</dbReference>
<evidence type="ECO:0000313" key="3">
    <source>
        <dbReference type="EMBL" id="EDX16774.1"/>
    </source>
</evidence>
<dbReference type="GO" id="GO:0008656">
    <property type="term" value="F:cysteine-type endopeptidase activator activity involved in apoptotic process"/>
    <property type="evidence" value="ECO:0007669"/>
    <property type="project" value="EnsemblMetazoa"/>
</dbReference>
<proteinExistence type="predicted"/>
<evidence type="ECO:0000259" key="2">
    <source>
        <dbReference type="Pfam" id="PF23725"/>
    </source>
</evidence>
<evidence type="ECO:0000313" key="4">
    <source>
        <dbReference type="Proteomes" id="UP000000304"/>
    </source>
</evidence>
<dbReference type="STRING" id="7240.B4R7G3"/>
<sequence length="183" mass="21216">MAGSNLLIHLDTIDQNDLIYAERDMNFAQKVGLCFLLYGDDHSDATYILQKLLVMARSDLSQSDLLIKFAKSRPETWRRHLVEALCIIGARKVLRRLGFCWQELRMHYLPHIAGITLHVHPLLKSLYRMCEELSLAQSGRLFLDVGEKVASQQAGDPLRFYDPAYLEIFLLDWLTKRSIKHHH</sequence>
<dbReference type="Proteomes" id="UP000000304">
    <property type="component" value="Chromosome X"/>
</dbReference>
<dbReference type="GO" id="GO:0048935">
    <property type="term" value="P:peripheral nervous system neuron development"/>
    <property type="evidence" value="ECO:0007669"/>
    <property type="project" value="EnsemblMetazoa"/>
</dbReference>
<dbReference type="OMA" id="YVICESL"/>
<feature type="domain" description="Caspase-8 second" evidence="1">
    <location>
        <begin position="116"/>
        <end position="180"/>
    </location>
</feature>
<gene>
    <name evidence="3" type="primary">Dsim\Dredd</name>
    <name evidence="3" type="ORF">Dsim_GD16467</name>
</gene>
<dbReference type="Pfam" id="PF23725">
    <property type="entry name" value="Dredd_N"/>
    <property type="match status" value="1"/>
</dbReference>
<accession>B4R7G3</accession>
<dbReference type="GO" id="GO:0016485">
    <property type="term" value="P:protein processing"/>
    <property type="evidence" value="ECO:0007669"/>
    <property type="project" value="EnsemblMetazoa"/>
</dbReference>
<name>B4R7G3_DROSI</name>